<evidence type="ECO:0000256" key="1">
    <source>
        <dbReference type="SAM" id="Coils"/>
    </source>
</evidence>
<dbReference type="PANTHER" id="PTHR32309">
    <property type="entry name" value="TYROSINE-PROTEIN KINASE"/>
    <property type="match status" value="1"/>
</dbReference>
<sequence>AFQHTITLQLNQLELQQNDLILLMKQAEADIENLKRLAVGPITVQVERQVEIDPVMIMLAQRLAILESELGGQLTKFGENHRVVRRTQELVNETKHERQLRQSEIAEQVRQANLKNAQDLLIVLQGRSEELERLRLEAEAQKKDLDLARVQYEQRLAIRDERKQVLDEIKATIESYRMMHDDPETPKVQSVGYAPAPLEVSSPRWEFYFPGGTILGFMFGIGLALALELLNDLVRTPRDVTRFLHIPLLSVV</sequence>
<reference evidence="3" key="1">
    <citation type="journal article" date="2014" name="Front. Microbiol.">
        <title>High frequency of phylogenetically diverse reductive dehalogenase-homologous genes in deep subseafloor sedimentary metagenomes.</title>
        <authorList>
            <person name="Kawai M."/>
            <person name="Futagami T."/>
            <person name="Toyoda A."/>
            <person name="Takaki Y."/>
            <person name="Nishi S."/>
            <person name="Hori S."/>
            <person name="Arai W."/>
            <person name="Tsubouchi T."/>
            <person name="Morono Y."/>
            <person name="Uchiyama I."/>
            <person name="Ito T."/>
            <person name="Fujiyama A."/>
            <person name="Inagaki F."/>
            <person name="Takami H."/>
        </authorList>
    </citation>
    <scope>NUCLEOTIDE SEQUENCE</scope>
    <source>
        <strain evidence="3">Expedition CK06-06</strain>
    </source>
</reference>
<feature type="coiled-coil region" evidence="1">
    <location>
        <begin position="114"/>
        <end position="155"/>
    </location>
</feature>
<accession>X0XEC4</accession>
<keyword evidence="1" id="KW-0175">Coiled coil</keyword>
<gene>
    <name evidence="3" type="ORF">S01H1_63362</name>
</gene>
<organism evidence="3">
    <name type="scientific">marine sediment metagenome</name>
    <dbReference type="NCBI Taxonomy" id="412755"/>
    <lineage>
        <taxon>unclassified sequences</taxon>
        <taxon>metagenomes</taxon>
        <taxon>ecological metagenomes</taxon>
    </lineage>
</organism>
<keyword evidence="2" id="KW-1133">Transmembrane helix</keyword>
<feature type="non-terminal residue" evidence="3">
    <location>
        <position position="252"/>
    </location>
</feature>
<evidence type="ECO:0000256" key="2">
    <source>
        <dbReference type="SAM" id="Phobius"/>
    </source>
</evidence>
<evidence type="ECO:0008006" key="4">
    <source>
        <dbReference type="Google" id="ProtNLM"/>
    </source>
</evidence>
<keyword evidence="2" id="KW-0812">Transmembrane</keyword>
<keyword evidence="2" id="KW-0472">Membrane</keyword>
<dbReference type="GO" id="GO:0004713">
    <property type="term" value="F:protein tyrosine kinase activity"/>
    <property type="evidence" value="ECO:0007669"/>
    <property type="project" value="TreeGrafter"/>
</dbReference>
<dbReference type="InterPro" id="IPR050445">
    <property type="entry name" value="Bact_polysacc_biosynth/exp"/>
</dbReference>
<feature type="coiled-coil region" evidence="1">
    <location>
        <begin position="10"/>
        <end position="37"/>
    </location>
</feature>
<comment type="caution">
    <text evidence="3">The sequence shown here is derived from an EMBL/GenBank/DDBJ whole genome shotgun (WGS) entry which is preliminary data.</text>
</comment>
<feature type="transmembrane region" description="Helical" evidence="2">
    <location>
        <begin position="207"/>
        <end position="230"/>
    </location>
</feature>
<protein>
    <recommendedName>
        <fullName evidence="4">Tyrosine kinase G-rich domain-containing protein</fullName>
    </recommendedName>
</protein>
<dbReference type="GO" id="GO:0005886">
    <property type="term" value="C:plasma membrane"/>
    <property type="evidence" value="ECO:0007669"/>
    <property type="project" value="TreeGrafter"/>
</dbReference>
<dbReference type="EMBL" id="BARS01041690">
    <property type="protein sequence ID" value="GAG34973.1"/>
    <property type="molecule type" value="Genomic_DNA"/>
</dbReference>
<feature type="non-terminal residue" evidence="3">
    <location>
        <position position="1"/>
    </location>
</feature>
<evidence type="ECO:0000313" key="3">
    <source>
        <dbReference type="EMBL" id="GAG34973.1"/>
    </source>
</evidence>
<proteinExistence type="predicted"/>
<name>X0XEC4_9ZZZZ</name>
<dbReference type="AlphaFoldDB" id="X0XEC4"/>
<dbReference type="PANTHER" id="PTHR32309:SF13">
    <property type="entry name" value="FERRIC ENTEROBACTIN TRANSPORT PROTEIN FEPE"/>
    <property type="match status" value="1"/>
</dbReference>